<dbReference type="AlphaFoldDB" id="X0V6N8"/>
<comment type="caution">
    <text evidence="1">The sequence shown here is derived from an EMBL/GenBank/DDBJ whole genome shotgun (WGS) entry which is preliminary data.</text>
</comment>
<feature type="non-terminal residue" evidence="1">
    <location>
        <position position="35"/>
    </location>
</feature>
<accession>X0V6N8</accession>
<name>X0V6N8_9ZZZZ</name>
<dbReference type="EMBL" id="BARS01012029">
    <property type="protein sequence ID" value="GAF96310.1"/>
    <property type="molecule type" value="Genomic_DNA"/>
</dbReference>
<reference evidence="1" key="1">
    <citation type="journal article" date="2014" name="Front. Microbiol.">
        <title>High frequency of phylogenetically diverse reductive dehalogenase-homologous genes in deep subseafloor sedimentary metagenomes.</title>
        <authorList>
            <person name="Kawai M."/>
            <person name="Futagami T."/>
            <person name="Toyoda A."/>
            <person name="Takaki Y."/>
            <person name="Nishi S."/>
            <person name="Hori S."/>
            <person name="Arai W."/>
            <person name="Tsubouchi T."/>
            <person name="Morono Y."/>
            <person name="Uchiyama I."/>
            <person name="Ito T."/>
            <person name="Fujiyama A."/>
            <person name="Inagaki F."/>
            <person name="Takami H."/>
        </authorList>
    </citation>
    <scope>NUCLEOTIDE SEQUENCE</scope>
    <source>
        <strain evidence="1">Expedition CK06-06</strain>
    </source>
</reference>
<evidence type="ECO:0000313" key="1">
    <source>
        <dbReference type="EMBL" id="GAF96310.1"/>
    </source>
</evidence>
<organism evidence="1">
    <name type="scientific">marine sediment metagenome</name>
    <dbReference type="NCBI Taxonomy" id="412755"/>
    <lineage>
        <taxon>unclassified sequences</taxon>
        <taxon>metagenomes</taxon>
        <taxon>ecological metagenomes</taxon>
    </lineage>
</organism>
<proteinExistence type="predicted"/>
<sequence>MSETTWMVLERGGAGLVAVAIIWQLRSLLKEVRNG</sequence>
<protein>
    <submittedName>
        <fullName evidence="1">Uncharacterized protein</fullName>
    </submittedName>
</protein>
<gene>
    <name evidence="1" type="ORF">S01H1_21628</name>
</gene>